<dbReference type="EMBL" id="JARGYT010000139">
    <property type="protein sequence ID" value="MDZ5762845.1"/>
    <property type="molecule type" value="Genomic_DNA"/>
</dbReference>
<evidence type="ECO:0000313" key="2">
    <source>
        <dbReference type="EMBL" id="MDZ5762845.1"/>
    </source>
</evidence>
<accession>A0ABU5LA86</accession>
<evidence type="ECO:0000313" key="3">
    <source>
        <dbReference type="Proteomes" id="UP001293791"/>
    </source>
</evidence>
<keyword evidence="3" id="KW-1185">Reference proteome</keyword>
<evidence type="ECO:0000256" key="1">
    <source>
        <dbReference type="SAM" id="Phobius"/>
    </source>
</evidence>
<keyword evidence="1" id="KW-0812">Transmembrane</keyword>
<organism evidence="2 3">
    <name type="scientific">Candidatus Cyrtobacter comes</name>
    <dbReference type="NCBI Taxonomy" id="675776"/>
    <lineage>
        <taxon>Bacteria</taxon>
        <taxon>Pseudomonadati</taxon>
        <taxon>Pseudomonadota</taxon>
        <taxon>Alphaproteobacteria</taxon>
        <taxon>Rickettsiales</taxon>
        <taxon>Candidatus Midichloriaceae</taxon>
        <taxon>Candidatus Cyrtobacter</taxon>
    </lineage>
</organism>
<reference evidence="2 3" key="1">
    <citation type="submission" date="2023-02" db="EMBL/GenBank/DDBJ databases">
        <title>Host association and intracellularity evolved multiple times independently in the Rickettsiales.</title>
        <authorList>
            <person name="Castelli M."/>
            <person name="Nardi T."/>
            <person name="Gammuto L."/>
            <person name="Bellinzona G."/>
            <person name="Sabaneyeva E."/>
            <person name="Potekhin A."/>
            <person name="Serra V."/>
            <person name="Petroni G."/>
            <person name="Sassera D."/>
        </authorList>
    </citation>
    <scope>NUCLEOTIDE SEQUENCE [LARGE SCALE GENOMIC DNA]</scope>
    <source>
        <strain evidence="2 3">BOD18</strain>
    </source>
</reference>
<proteinExistence type="predicted"/>
<feature type="transmembrane region" description="Helical" evidence="1">
    <location>
        <begin position="170"/>
        <end position="189"/>
    </location>
</feature>
<feature type="transmembrane region" description="Helical" evidence="1">
    <location>
        <begin position="283"/>
        <end position="306"/>
    </location>
</feature>
<dbReference type="Proteomes" id="UP001293791">
    <property type="component" value="Unassembled WGS sequence"/>
</dbReference>
<sequence length="311" mass="34349">MPNDSADPRAKYSGGIDVTVSWRGCPIEKGQGLQYAIVYKNTVKDLYEPENAKWYNVPLEILDGTKTLKPIFEQQDKKGVLFFKINPAQVQGACGAGNCTFYNMAGSYAVMVVKKDDGDSAFKPVSQIVNRIYNYFFKYDSKDRADGVVKKVFENLIKGKNFIGAIQTTLAIYIAISAASFLIGIANFNKQELANRLIKTSVVIALISERSWEFFNDTFFNFVTTGSADIISRILSGASVFNYNNIDLSNGPGAIFSIFDQPFKELFGRATWIKISALLLSNLFSIVIALVVIFASVIFVVCIGTVNKGCI</sequence>
<comment type="caution">
    <text evidence="2">The sequence shown here is derived from an EMBL/GenBank/DDBJ whole genome shotgun (WGS) entry which is preliminary data.</text>
</comment>
<protein>
    <submittedName>
        <fullName evidence="2">Type IV secretion system VirB6 domain containing protein</fullName>
    </submittedName>
</protein>
<keyword evidence="1" id="KW-0472">Membrane</keyword>
<gene>
    <name evidence="2" type="ORF">Cyrtocomes_01241</name>
</gene>
<name>A0ABU5LA86_9RICK</name>
<keyword evidence="1" id="KW-1133">Transmembrane helix</keyword>